<dbReference type="SMART" id="SM00184">
    <property type="entry name" value="RING"/>
    <property type="match status" value="1"/>
</dbReference>
<dbReference type="InParanoid" id="A0A1V9X362"/>
<dbReference type="Gene3D" id="3.30.40.10">
    <property type="entry name" value="Zinc/RING finger domain, C3HC4 (zinc finger)"/>
    <property type="match status" value="1"/>
</dbReference>
<evidence type="ECO:0000313" key="8">
    <source>
        <dbReference type="EMBL" id="OQR67833.1"/>
    </source>
</evidence>
<dbReference type="PROSITE" id="PS50089">
    <property type="entry name" value="ZF_RING_2"/>
    <property type="match status" value="1"/>
</dbReference>
<dbReference type="InterPro" id="IPR043136">
    <property type="entry name" value="B30.2/SPRY_sf"/>
</dbReference>
<evidence type="ECO:0000259" key="6">
    <source>
        <dbReference type="PROSITE" id="PS50089"/>
    </source>
</evidence>
<dbReference type="EMBL" id="MNPL01027194">
    <property type="protein sequence ID" value="OQR67833.1"/>
    <property type="molecule type" value="Genomic_DNA"/>
</dbReference>
<dbReference type="Pfam" id="PF13920">
    <property type="entry name" value="zf-C3HC4_3"/>
    <property type="match status" value="1"/>
</dbReference>
<dbReference type="GO" id="GO:0061630">
    <property type="term" value="F:ubiquitin protein ligase activity"/>
    <property type="evidence" value="ECO:0007669"/>
    <property type="project" value="TreeGrafter"/>
</dbReference>
<dbReference type="Pfam" id="PF07177">
    <property type="entry name" value="Neuralized"/>
    <property type="match status" value="1"/>
</dbReference>
<keyword evidence="9" id="KW-1185">Reference proteome</keyword>
<accession>A0A1V9X362</accession>
<sequence length="436" mass="47143">MAVGPIGFHRVHGENISVSNNGRTARRVESFNKALCFIDRPLKAQEKLTFRIIEVSQAWSGTLRIGVTMHDPDVFQGNLPKYCCPDLNMKAGNWGKAVEEAHAVQNTVLEVYYTSTGNMMLKVNDDEPEVFLSGIRMGVPLYVLFDLYGNTQGIELLDVSLRNAQGSSRVVNAQSAAGVAGVQPLNNSTLRSTSFKNIELRPAEFAVGNTAHVQVSSTAAIGITGLPGGIAVMESTMQAGEALIVNLRELHRSMPIELALSSVTTAEIRAFKTLEDLYDQTYSVPFKTGVVTAGEEIAIVISEQGEVHVSHAGKKWLKSVHVDPKVRFRVVFDMQAIKKLSVVGITTQLQAPADVGSGGGDGSSRAASLKSLGGNNHDRAAPDCVVCLENPRDTLLKPCCHFVLCSVCAALLLQSSLKECPMCRKTIVDLEKIYMN</sequence>
<keyword evidence="1" id="KW-0479">Metal-binding</keyword>
<evidence type="ECO:0000256" key="3">
    <source>
        <dbReference type="ARBA" id="ARBA00022771"/>
    </source>
</evidence>
<evidence type="ECO:0000259" key="7">
    <source>
        <dbReference type="PROSITE" id="PS51065"/>
    </source>
</evidence>
<dbReference type="PROSITE" id="PS51065">
    <property type="entry name" value="NHR"/>
    <property type="match status" value="1"/>
</dbReference>
<dbReference type="PANTHER" id="PTHR12429:SF6">
    <property type="entry name" value="PROTEIN NEURALIZED"/>
    <property type="match status" value="1"/>
</dbReference>
<dbReference type="FunFam" id="2.60.120.920:FF:000005">
    <property type="entry name" value="Putative E3 ubiquitin-protein ligase NEURL1B"/>
    <property type="match status" value="1"/>
</dbReference>
<reference evidence="8 9" key="1">
    <citation type="journal article" date="2017" name="Gigascience">
        <title>Draft genome of the honey bee ectoparasitic mite, Tropilaelaps mercedesae, is shaped by the parasitic life history.</title>
        <authorList>
            <person name="Dong X."/>
            <person name="Armstrong S.D."/>
            <person name="Xia D."/>
            <person name="Makepeace B.L."/>
            <person name="Darby A.C."/>
            <person name="Kadowaki T."/>
        </authorList>
    </citation>
    <scope>NUCLEOTIDE SEQUENCE [LARGE SCALE GENOMIC DNA]</scope>
    <source>
        <strain evidence="8">Wuxi-XJTLU</strain>
    </source>
</reference>
<feature type="domain" description="RING-type" evidence="6">
    <location>
        <begin position="384"/>
        <end position="424"/>
    </location>
</feature>
<dbReference type="SMART" id="SM00588">
    <property type="entry name" value="NEUZ"/>
    <property type="match status" value="1"/>
</dbReference>
<gene>
    <name evidence="8" type="ORF">BIW11_13279</name>
</gene>
<evidence type="ECO:0000256" key="1">
    <source>
        <dbReference type="ARBA" id="ARBA00022723"/>
    </source>
</evidence>
<dbReference type="InterPro" id="IPR001841">
    <property type="entry name" value="Znf_RING"/>
</dbReference>
<evidence type="ECO:0000256" key="5">
    <source>
        <dbReference type="PROSITE-ProRule" id="PRU00175"/>
    </source>
</evidence>
<organism evidence="8 9">
    <name type="scientific">Tropilaelaps mercedesae</name>
    <dbReference type="NCBI Taxonomy" id="418985"/>
    <lineage>
        <taxon>Eukaryota</taxon>
        <taxon>Metazoa</taxon>
        <taxon>Ecdysozoa</taxon>
        <taxon>Arthropoda</taxon>
        <taxon>Chelicerata</taxon>
        <taxon>Arachnida</taxon>
        <taxon>Acari</taxon>
        <taxon>Parasitiformes</taxon>
        <taxon>Mesostigmata</taxon>
        <taxon>Gamasina</taxon>
        <taxon>Dermanyssoidea</taxon>
        <taxon>Laelapidae</taxon>
        <taxon>Tropilaelaps</taxon>
    </lineage>
</organism>
<protein>
    <submittedName>
        <fullName evidence="8">Neuralized protein 4-like</fullName>
    </submittedName>
</protein>
<keyword evidence="2" id="KW-0677">Repeat</keyword>
<dbReference type="GO" id="GO:0008270">
    <property type="term" value="F:zinc ion binding"/>
    <property type="evidence" value="ECO:0007669"/>
    <property type="project" value="UniProtKB-KW"/>
</dbReference>
<dbReference type="InterPro" id="IPR013083">
    <property type="entry name" value="Znf_RING/FYVE/PHD"/>
</dbReference>
<dbReference type="OrthoDB" id="6078042at2759"/>
<dbReference type="AlphaFoldDB" id="A0A1V9X362"/>
<evidence type="ECO:0000256" key="4">
    <source>
        <dbReference type="ARBA" id="ARBA00022833"/>
    </source>
</evidence>
<name>A0A1V9X362_9ACAR</name>
<feature type="domain" description="NHR" evidence="7">
    <location>
        <begin position="5"/>
        <end position="159"/>
    </location>
</feature>
<dbReference type="InterPro" id="IPR006573">
    <property type="entry name" value="NHR_dom"/>
</dbReference>
<keyword evidence="4" id="KW-0862">Zinc</keyword>
<dbReference type="Gene3D" id="2.60.120.920">
    <property type="match status" value="1"/>
</dbReference>
<dbReference type="PANTHER" id="PTHR12429">
    <property type="entry name" value="NEURALIZED"/>
    <property type="match status" value="1"/>
</dbReference>
<dbReference type="Proteomes" id="UP000192247">
    <property type="component" value="Unassembled WGS sequence"/>
</dbReference>
<proteinExistence type="predicted"/>
<dbReference type="InterPro" id="IPR037962">
    <property type="entry name" value="Neuralized"/>
</dbReference>
<comment type="caution">
    <text evidence="8">The sequence shown here is derived from an EMBL/GenBank/DDBJ whole genome shotgun (WGS) entry which is preliminary data.</text>
</comment>
<evidence type="ECO:0000256" key="2">
    <source>
        <dbReference type="ARBA" id="ARBA00022737"/>
    </source>
</evidence>
<evidence type="ECO:0000313" key="9">
    <source>
        <dbReference type="Proteomes" id="UP000192247"/>
    </source>
</evidence>
<dbReference type="SUPFAM" id="SSF57850">
    <property type="entry name" value="RING/U-box"/>
    <property type="match status" value="1"/>
</dbReference>
<dbReference type="STRING" id="418985.A0A1V9X362"/>
<keyword evidence="3 5" id="KW-0863">Zinc-finger</keyword>